<dbReference type="OMA" id="PNGSMGC"/>
<dbReference type="Pfam" id="PF00249">
    <property type="entry name" value="Myb_DNA-binding"/>
    <property type="match status" value="2"/>
</dbReference>
<evidence type="ECO:0000256" key="2">
    <source>
        <dbReference type="ARBA" id="ARBA00022737"/>
    </source>
</evidence>
<evidence type="ECO:0000313" key="11">
    <source>
        <dbReference type="EnsemblPlants" id="KQK22038"/>
    </source>
</evidence>
<evidence type="ECO:0000256" key="7">
    <source>
        <dbReference type="SAM" id="MobiDB-lite"/>
    </source>
</evidence>
<dbReference type="PROSITE" id="PS51294">
    <property type="entry name" value="HTH_MYB"/>
    <property type="match status" value="2"/>
</dbReference>
<dbReference type="RefSeq" id="XP_003558096.1">
    <property type="nucleotide sequence ID" value="XM_003558048.3"/>
</dbReference>
<dbReference type="GO" id="GO:0000987">
    <property type="term" value="F:cis-regulatory region sequence-specific DNA binding"/>
    <property type="evidence" value="ECO:0000318"/>
    <property type="project" value="GO_Central"/>
</dbReference>
<dbReference type="AlphaFoldDB" id="I1H6A7"/>
<feature type="domain" description="Myb-like" evidence="8">
    <location>
        <begin position="62"/>
        <end position="112"/>
    </location>
</feature>
<organism evidence="11">
    <name type="scientific">Brachypodium distachyon</name>
    <name type="common">Purple false brome</name>
    <name type="synonym">Trachynia distachya</name>
    <dbReference type="NCBI Taxonomy" id="15368"/>
    <lineage>
        <taxon>Eukaryota</taxon>
        <taxon>Viridiplantae</taxon>
        <taxon>Streptophyta</taxon>
        <taxon>Embryophyta</taxon>
        <taxon>Tracheophyta</taxon>
        <taxon>Spermatophyta</taxon>
        <taxon>Magnoliopsida</taxon>
        <taxon>Liliopsida</taxon>
        <taxon>Poales</taxon>
        <taxon>Poaceae</taxon>
        <taxon>BOP clade</taxon>
        <taxon>Pooideae</taxon>
        <taxon>Stipodae</taxon>
        <taxon>Brachypodieae</taxon>
        <taxon>Brachypodium</taxon>
    </lineage>
</organism>
<keyword evidence="12" id="KW-1185">Reference proteome</keyword>
<dbReference type="eggNOG" id="KOG0048">
    <property type="taxonomic scope" value="Eukaryota"/>
</dbReference>
<feature type="compositionally biased region" description="Basic and acidic residues" evidence="7">
    <location>
        <begin position="160"/>
        <end position="173"/>
    </location>
</feature>
<reference evidence="11" key="3">
    <citation type="submission" date="2018-08" db="UniProtKB">
        <authorList>
            <consortium name="EnsemblPlants"/>
        </authorList>
    </citation>
    <scope>IDENTIFICATION</scope>
    <source>
        <strain evidence="11">cv. Bd21</strain>
    </source>
</reference>
<feature type="domain" description="Myb-like" evidence="8">
    <location>
        <begin position="9"/>
        <end position="61"/>
    </location>
</feature>
<evidence type="ECO:0000256" key="4">
    <source>
        <dbReference type="ARBA" id="ARBA00023125"/>
    </source>
</evidence>
<evidence type="ECO:0000256" key="5">
    <source>
        <dbReference type="ARBA" id="ARBA00023163"/>
    </source>
</evidence>
<dbReference type="InterPro" id="IPR015495">
    <property type="entry name" value="Myb_TF_plants"/>
</dbReference>
<feature type="compositionally biased region" description="Polar residues" evidence="7">
    <location>
        <begin position="201"/>
        <end position="223"/>
    </location>
</feature>
<feature type="domain" description="HTH myb-type" evidence="9">
    <location>
        <begin position="62"/>
        <end position="116"/>
    </location>
</feature>
<dbReference type="FunFam" id="1.10.10.60:FF:000121">
    <property type="entry name" value="Myb transcription factor"/>
    <property type="match status" value="1"/>
</dbReference>
<keyword evidence="3" id="KW-0805">Transcription regulation</keyword>
<gene>
    <name evidence="11" type="primary">LOC100838726</name>
    <name evidence="10" type="ORF">BRADI_1g64687v3</name>
</gene>
<evidence type="ECO:0000259" key="8">
    <source>
        <dbReference type="PROSITE" id="PS50090"/>
    </source>
</evidence>
<dbReference type="Gramene" id="KQK22038">
    <property type="protein sequence ID" value="KQK22038"/>
    <property type="gene ID" value="BRADI_1g64687v3"/>
</dbReference>
<sequence>MGRAPCCEKVGLKRGRWTAEEDDILASYIAQHGEGSWRSMPKNAGLLRCGKSCRLRWINYLRDGVKRGSISREEDDLIVKLHATLGNRWSLIASHLPGRTDNEIKNYWNSHLSRQIHTFRRTYTAGNDTTITIDISKLSAAGKRRGGRTAGQSPKSSTKKHPEPETEPNKAKDASSPVTATSSVSSALQSDEARSAVVDPDQNQPNNSISGSHTSDGPCSQDETGPFFMDPIDQAGGLLEANSAMDQFGLWEADSSFNQIGHLEESQMEALLSNGVAMESGLTGVEPEGQVQVDDLLDMDWEGFAAHLWNEPAQSDMIQAAEPKTTTTGSDPDELDSFVSWLLSDAC</sequence>
<evidence type="ECO:0000256" key="3">
    <source>
        <dbReference type="ARBA" id="ARBA00023015"/>
    </source>
</evidence>
<dbReference type="GO" id="GO:0006950">
    <property type="term" value="P:response to stress"/>
    <property type="evidence" value="ECO:0007669"/>
    <property type="project" value="UniProtKB-ARBA"/>
</dbReference>
<feature type="domain" description="HTH myb-type" evidence="9">
    <location>
        <begin position="9"/>
        <end position="61"/>
    </location>
</feature>
<evidence type="ECO:0000256" key="1">
    <source>
        <dbReference type="ARBA" id="ARBA00004123"/>
    </source>
</evidence>
<dbReference type="CDD" id="cd00167">
    <property type="entry name" value="SANT"/>
    <property type="match status" value="2"/>
</dbReference>
<dbReference type="InterPro" id="IPR010588">
    <property type="entry name" value="Myb-rel_proteinP/Y1_C"/>
</dbReference>
<feature type="compositionally biased region" description="Low complexity" evidence="7">
    <location>
        <begin position="174"/>
        <end position="187"/>
    </location>
</feature>
<dbReference type="Pfam" id="PF06640">
    <property type="entry name" value="P_C"/>
    <property type="match status" value="2"/>
</dbReference>
<evidence type="ECO:0000313" key="10">
    <source>
        <dbReference type="EMBL" id="KQK22038.1"/>
    </source>
</evidence>
<reference evidence="10 11" key="1">
    <citation type="journal article" date="2010" name="Nature">
        <title>Genome sequencing and analysis of the model grass Brachypodium distachyon.</title>
        <authorList>
            <consortium name="International Brachypodium Initiative"/>
        </authorList>
    </citation>
    <scope>NUCLEOTIDE SEQUENCE [LARGE SCALE GENOMIC DNA]</scope>
    <source>
        <strain evidence="10 11">Bd21</strain>
    </source>
</reference>
<dbReference type="InterPro" id="IPR001005">
    <property type="entry name" value="SANT/Myb"/>
</dbReference>
<dbReference type="GO" id="GO:0045893">
    <property type="term" value="P:positive regulation of DNA-templated transcription"/>
    <property type="evidence" value="ECO:0007669"/>
    <property type="project" value="UniProtKB-ARBA"/>
</dbReference>
<dbReference type="SUPFAM" id="SSF46689">
    <property type="entry name" value="Homeodomain-like"/>
    <property type="match status" value="1"/>
</dbReference>
<dbReference type="PROSITE" id="PS50090">
    <property type="entry name" value="MYB_LIKE"/>
    <property type="match status" value="2"/>
</dbReference>
<dbReference type="GO" id="GO:0005634">
    <property type="term" value="C:nucleus"/>
    <property type="evidence" value="ECO:0000318"/>
    <property type="project" value="GO_Central"/>
</dbReference>
<accession>I1H6A7</accession>
<dbReference type="HOGENOM" id="CLU_028567_6_3_1"/>
<dbReference type="EMBL" id="CM000880">
    <property type="protein sequence ID" value="KQK22038.1"/>
    <property type="molecule type" value="Genomic_DNA"/>
</dbReference>
<protein>
    <submittedName>
        <fullName evidence="10 11">Uncharacterized protein</fullName>
    </submittedName>
</protein>
<keyword evidence="5" id="KW-0804">Transcription</keyword>
<dbReference type="FunFam" id="1.10.10.60:FF:000231">
    <property type="entry name" value="Myb transcription factor"/>
    <property type="match status" value="1"/>
</dbReference>
<dbReference type="InterPro" id="IPR017930">
    <property type="entry name" value="Myb_dom"/>
</dbReference>
<keyword evidence="2" id="KW-0677">Repeat</keyword>
<dbReference type="EnsemblPlants" id="KQK22038">
    <property type="protein sequence ID" value="KQK22038"/>
    <property type="gene ID" value="BRADI_1g64687v3"/>
</dbReference>
<feature type="region of interest" description="Disordered" evidence="7">
    <location>
        <begin position="139"/>
        <end position="233"/>
    </location>
</feature>
<dbReference type="GO" id="GO:0046148">
    <property type="term" value="P:pigment biosynthetic process"/>
    <property type="evidence" value="ECO:0007669"/>
    <property type="project" value="UniProtKB-ARBA"/>
</dbReference>
<keyword evidence="6" id="KW-0539">Nucleus</keyword>
<evidence type="ECO:0000259" key="9">
    <source>
        <dbReference type="PROSITE" id="PS51294"/>
    </source>
</evidence>
<proteinExistence type="predicted"/>
<dbReference type="KEGG" id="bdi:100838726"/>
<dbReference type="SMART" id="SM00717">
    <property type="entry name" value="SANT"/>
    <property type="match status" value="2"/>
</dbReference>
<comment type="subcellular location">
    <subcellularLocation>
        <location evidence="1">Nucleus</location>
    </subcellularLocation>
</comment>
<evidence type="ECO:0000256" key="6">
    <source>
        <dbReference type="ARBA" id="ARBA00023242"/>
    </source>
</evidence>
<dbReference type="Proteomes" id="UP000008810">
    <property type="component" value="Chromosome 1"/>
</dbReference>
<reference evidence="10" key="2">
    <citation type="submission" date="2017-06" db="EMBL/GenBank/DDBJ databases">
        <title>WGS assembly of Brachypodium distachyon.</title>
        <authorList>
            <consortium name="The International Brachypodium Initiative"/>
            <person name="Lucas S."/>
            <person name="Harmon-Smith M."/>
            <person name="Lail K."/>
            <person name="Tice H."/>
            <person name="Grimwood J."/>
            <person name="Bruce D."/>
            <person name="Barry K."/>
            <person name="Shu S."/>
            <person name="Lindquist E."/>
            <person name="Wang M."/>
            <person name="Pitluck S."/>
            <person name="Vogel J.P."/>
            <person name="Garvin D.F."/>
            <person name="Mockler T.C."/>
            <person name="Schmutz J."/>
            <person name="Rokhsar D."/>
            <person name="Bevan M.W."/>
        </authorList>
    </citation>
    <scope>NUCLEOTIDE SEQUENCE</scope>
    <source>
        <strain evidence="10">Bd21</strain>
    </source>
</reference>
<dbReference type="InterPro" id="IPR009057">
    <property type="entry name" value="Homeodomain-like_sf"/>
</dbReference>
<keyword evidence="4" id="KW-0238">DNA-binding</keyword>
<name>I1H6A7_BRADI</name>
<dbReference type="GeneID" id="100838726"/>
<dbReference type="PANTHER" id="PTHR47999:SF6">
    <property type="entry name" value="MYB-RELATED PROTEIN P"/>
    <property type="match status" value="1"/>
</dbReference>
<dbReference type="STRING" id="15368.I1H6A7"/>
<dbReference type="GO" id="GO:0006355">
    <property type="term" value="P:regulation of DNA-templated transcription"/>
    <property type="evidence" value="ECO:0000318"/>
    <property type="project" value="GO_Central"/>
</dbReference>
<dbReference type="Gene3D" id="1.10.10.60">
    <property type="entry name" value="Homeodomain-like"/>
    <property type="match status" value="2"/>
</dbReference>
<dbReference type="OrthoDB" id="735895at2759"/>
<dbReference type="PANTHER" id="PTHR47999">
    <property type="entry name" value="TRANSCRIPTION FACTOR MYB8-RELATED-RELATED"/>
    <property type="match status" value="1"/>
</dbReference>
<evidence type="ECO:0000313" key="12">
    <source>
        <dbReference type="Proteomes" id="UP000008810"/>
    </source>
</evidence>